<proteinExistence type="predicted"/>
<dbReference type="AlphaFoldDB" id="A5FT79"/>
<organism evidence="2 3">
    <name type="scientific">Acidiphilium cryptum (strain JF-5)</name>
    <dbReference type="NCBI Taxonomy" id="349163"/>
    <lineage>
        <taxon>Bacteria</taxon>
        <taxon>Pseudomonadati</taxon>
        <taxon>Pseudomonadota</taxon>
        <taxon>Alphaproteobacteria</taxon>
        <taxon>Acetobacterales</taxon>
        <taxon>Acidocellaceae</taxon>
        <taxon>Acidiphilium</taxon>
    </lineage>
</organism>
<keyword evidence="3" id="KW-1185">Reference proteome</keyword>
<dbReference type="Pfam" id="PF13358">
    <property type="entry name" value="DDE_3"/>
    <property type="match status" value="1"/>
</dbReference>
<evidence type="ECO:0000313" key="2">
    <source>
        <dbReference type="EMBL" id="ABQ28811.1"/>
    </source>
</evidence>
<sequence>MRQEVLRGSAHKTRLVKDYVASTAGRLTLHFLPGCAPELNPDKLVWSHVKRTGVARNPLRKGEKLRDKIDAQLAAIKRVPALVRSFFLAPSVMAVQRFGIVIESEDVVEVGKRGAVAVLAEGAGAGFAVHQDVEGEAAQSGDDARVGSDPGSILCEGDVSDIVGGIFDAPMCADGLGGDGGGEGCVGDVEGGVVCQLEQAGFGIAGGDCALDLNDGGDMGMPVGAGERAGGIEGGDGAGFVTIAAAVAGPEDVVWGARCGDMVDRLLQRRLIVLDLDDEADVARLGDVEGFFWQCRASRVTSVSLAMPSSASSAWAAGISLDFSPIST</sequence>
<evidence type="ECO:0000313" key="3">
    <source>
        <dbReference type="Proteomes" id="UP000000245"/>
    </source>
</evidence>
<dbReference type="KEGG" id="acr:Acry_3189"/>
<dbReference type="HOGENOM" id="CLU_073254_0_0_5"/>
<dbReference type="InterPro" id="IPR038717">
    <property type="entry name" value="Tc1-like_DDE_dom"/>
</dbReference>
<reference evidence="2 3" key="1">
    <citation type="submission" date="2007-05" db="EMBL/GenBank/DDBJ databases">
        <title>Complete sequence of plasmid1 pACRY01 of Acidiphilium cryptum JF-5.</title>
        <authorList>
            <consortium name="US DOE Joint Genome Institute"/>
            <person name="Copeland A."/>
            <person name="Lucas S."/>
            <person name="Lapidus A."/>
            <person name="Barry K."/>
            <person name="Detter J.C."/>
            <person name="Glavina del Rio T."/>
            <person name="Hammon N."/>
            <person name="Israni S."/>
            <person name="Dalin E."/>
            <person name="Tice H."/>
            <person name="Pitluck S."/>
            <person name="Sims D."/>
            <person name="Brettin T."/>
            <person name="Bruce D."/>
            <person name="Han C."/>
            <person name="Schmutz J."/>
            <person name="Larimer F."/>
            <person name="Land M."/>
            <person name="Hauser L."/>
            <person name="Kyrpides N."/>
            <person name="Kim E."/>
            <person name="Magnuson T."/>
            <person name="Richardson P."/>
        </authorList>
    </citation>
    <scope>NUCLEOTIDE SEQUENCE [LARGE SCALE GENOMIC DNA]</scope>
    <source>
        <strain evidence="3">JF-5</strain>
        <plasmid evidence="3">Plasmid pACRY01</plasmid>
    </source>
</reference>
<dbReference type="Proteomes" id="UP000000245">
    <property type="component" value="Plasmid pACRY01"/>
</dbReference>
<accession>A5FT79</accession>
<evidence type="ECO:0000259" key="1">
    <source>
        <dbReference type="Pfam" id="PF13358"/>
    </source>
</evidence>
<geneLocation type="plasmid" evidence="2 3">
    <name>pACRY01</name>
</geneLocation>
<dbReference type="InterPro" id="IPR036397">
    <property type="entry name" value="RNaseH_sf"/>
</dbReference>
<dbReference type="GO" id="GO:0003676">
    <property type="term" value="F:nucleic acid binding"/>
    <property type="evidence" value="ECO:0007669"/>
    <property type="project" value="InterPro"/>
</dbReference>
<keyword evidence="2" id="KW-0614">Plasmid</keyword>
<dbReference type="Gene3D" id="3.30.420.10">
    <property type="entry name" value="Ribonuclease H-like superfamily/Ribonuclease H"/>
    <property type="match status" value="1"/>
</dbReference>
<gene>
    <name evidence="2" type="ordered locus">Acry_3189</name>
</gene>
<dbReference type="EMBL" id="CP000689">
    <property type="protein sequence ID" value="ABQ28811.1"/>
    <property type="molecule type" value="Genomic_DNA"/>
</dbReference>
<protein>
    <recommendedName>
        <fullName evidence="1">Tc1-like transposase DDE domain-containing protein</fullName>
    </recommendedName>
</protein>
<name>A5FT79_ACICJ</name>
<feature type="domain" description="Tc1-like transposase DDE" evidence="1">
    <location>
        <begin position="9"/>
        <end position="65"/>
    </location>
</feature>